<dbReference type="PANTHER" id="PTHR10000:SF55">
    <property type="entry name" value="5-AMINO-6-(5-PHOSPHO-D-RIBITYLAMINO)URACIL PHOSPHATASE YCSE"/>
    <property type="match status" value="1"/>
</dbReference>
<evidence type="ECO:0000313" key="2">
    <source>
        <dbReference type="Proteomes" id="UP000461880"/>
    </source>
</evidence>
<dbReference type="GO" id="GO:0000287">
    <property type="term" value="F:magnesium ion binding"/>
    <property type="evidence" value="ECO:0007669"/>
    <property type="project" value="TreeGrafter"/>
</dbReference>
<dbReference type="Proteomes" id="UP000461880">
    <property type="component" value="Unassembled WGS sequence"/>
</dbReference>
<proteinExistence type="predicted"/>
<reference evidence="1 2" key="1">
    <citation type="submission" date="2019-08" db="EMBL/GenBank/DDBJ databases">
        <title>In-depth cultivation of the pig gut microbiome towards novel bacterial diversity and tailored functional studies.</title>
        <authorList>
            <person name="Wylensek D."/>
            <person name="Hitch T.C.A."/>
            <person name="Clavel T."/>
        </authorList>
    </citation>
    <scope>NUCLEOTIDE SEQUENCE [LARGE SCALE GENOMIC DNA]</scope>
    <source>
        <strain evidence="1 2">Oil+RF-744-GAM-WT-6</strain>
    </source>
</reference>
<dbReference type="AlphaFoldDB" id="A0A7X2NRK1"/>
<dbReference type="EMBL" id="VUMN01000009">
    <property type="protein sequence ID" value="MSS58272.1"/>
    <property type="molecule type" value="Genomic_DNA"/>
</dbReference>
<evidence type="ECO:0000313" key="1">
    <source>
        <dbReference type="EMBL" id="MSS58272.1"/>
    </source>
</evidence>
<keyword evidence="2" id="KW-1185">Reference proteome</keyword>
<accession>A0A7X2NRK1</accession>
<dbReference type="RefSeq" id="WP_154503985.1">
    <property type="nucleotide sequence ID" value="NZ_VUMN01000009.1"/>
</dbReference>
<dbReference type="InterPro" id="IPR036412">
    <property type="entry name" value="HAD-like_sf"/>
</dbReference>
<dbReference type="Gene3D" id="3.30.1240.10">
    <property type="match status" value="1"/>
</dbReference>
<dbReference type="GO" id="GO:0005829">
    <property type="term" value="C:cytosol"/>
    <property type="evidence" value="ECO:0007669"/>
    <property type="project" value="TreeGrafter"/>
</dbReference>
<dbReference type="GO" id="GO:0016791">
    <property type="term" value="F:phosphatase activity"/>
    <property type="evidence" value="ECO:0007669"/>
    <property type="project" value="TreeGrafter"/>
</dbReference>
<comment type="caution">
    <text evidence="1">The sequence shown here is derived from an EMBL/GenBank/DDBJ whole genome shotgun (WGS) entry which is preliminary data.</text>
</comment>
<dbReference type="PANTHER" id="PTHR10000">
    <property type="entry name" value="PHOSPHOSERINE PHOSPHATASE"/>
    <property type="match status" value="1"/>
</dbReference>
<dbReference type="Pfam" id="PF08282">
    <property type="entry name" value="Hydrolase_3"/>
    <property type="match status" value="1"/>
</dbReference>
<dbReference type="InterPro" id="IPR023214">
    <property type="entry name" value="HAD_sf"/>
</dbReference>
<sequence length="278" mass="31264">MNKLKLIAMDLDGTALQEDHESFTSQLLEVLEEAHQMGIYILPVTGRPWEMRPEVLKHRYAWSDRIVCANGAEERELSDGTIRRRYPLNPATVIELIHQKGPEDTFEVFRDGHQYISEADYRKEGSVHPGFWFHRDHVLRKFGVLKEDLEQEVQRLSDGMLKASWFCFDEQACIHAREVLSRMDVSAAETGHGYFEITSPDATKLKGLLRVLAELNVSPSEAAYLGDSDNDRSVFGNVGTSVAMGNAPDSLKQAADLIAGRYDEDGAANIIAEMIKPD</sequence>
<dbReference type="Gene3D" id="3.40.50.1000">
    <property type="entry name" value="HAD superfamily/HAD-like"/>
    <property type="match status" value="1"/>
</dbReference>
<name>A0A7X2NRK1_9FIRM</name>
<gene>
    <name evidence="1" type="ORF">FYJ51_05060</name>
</gene>
<protein>
    <submittedName>
        <fullName evidence="1">HAD-IIB family hydrolase</fullName>
    </submittedName>
</protein>
<keyword evidence="1" id="KW-0378">Hydrolase</keyword>
<dbReference type="SUPFAM" id="SSF56784">
    <property type="entry name" value="HAD-like"/>
    <property type="match status" value="1"/>
</dbReference>
<dbReference type="InterPro" id="IPR006379">
    <property type="entry name" value="HAD-SF_hydro_IIB"/>
</dbReference>
<dbReference type="PROSITE" id="PS01229">
    <property type="entry name" value="COF_2"/>
    <property type="match status" value="1"/>
</dbReference>
<organism evidence="1 2">
    <name type="scientific">Stecheria intestinalis</name>
    <dbReference type="NCBI Taxonomy" id="2606630"/>
    <lineage>
        <taxon>Bacteria</taxon>
        <taxon>Bacillati</taxon>
        <taxon>Bacillota</taxon>
        <taxon>Erysipelotrichia</taxon>
        <taxon>Erysipelotrichales</taxon>
        <taxon>Erysipelotrichaceae</taxon>
        <taxon>Stecheria</taxon>
    </lineage>
</organism>
<dbReference type="NCBIfam" id="TIGR01484">
    <property type="entry name" value="HAD-SF-IIB"/>
    <property type="match status" value="1"/>
</dbReference>